<dbReference type="CDD" id="cd02612">
    <property type="entry name" value="HAD_PGPPase"/>
    <property type="match status" value="1"/>
</dbReference>
<dbReference type="InterPro" id="IPR050582">
    <property type="entry name" value="HAD-like_SerB"/>
</dbReference>
<dbReference type="InterPro" id="IPR006385">
    <property type="entry name" value="HAD_hydro_SerB1"/>
</dbReference>
<dbReference type="Pfam" id="PF12710">
    <property type="entry name" value="HAD"/>
    <property type="match status" value="1"/>
</dbReference>
<organism evidence="1 2">
    <name type="scientific">Paraburkholderia silvatlantica</name>
    <dbReference type="NCBI Taxonomy" id="321895"/>
    <lineage>
        <taxon>Bacteria</taxon>
        <taxon>Pseudomonadati</taxon>
        <taxon>Pseudomonadota</taxon>
        <taxon>Betaproteobacteria</taxon>
        <taxon>Burkholderiales</taxon>
        <taxon>Burkholderiaceae</taxon>
        <taxon>Paraburkholderia</taxon>
    </lineage>
</organism>
<dbReference type="InterPro" id="IPR023214">
    <property type="entry name" value="HAD_sf"/>
</dbReference>
<protein>
    <submittedName>
        <fullName evidence="1">Phosphatidylglycerophosphatase C</fullName>
    </submittedName>
</protein>
<dbReference type="PANTHER" id="PTHR43344:SF14">
    <property type="entry name" value="HAD-IB FAMILY HYDROLASE"/>
    <property type="match status" value="1"/>
</dbReference>
<dbReference type="AlphaFoldDB" id="A0A2V4UA83"/>
<reference evidence="1 2" key="1">
    <citation type="submission" date="2018-06" db="EMBL/GenBank/DDBJ databases">
        <title>Genomic Encyclopedia of Type Strains, Phase IV (KMG-V): Genome sequencing to study the core and pangenomes of soil and plant-associated prokaryotes.</title>
        <authorList>
            <person name="Whitman W."/>
        </authorList>
    </citation>
    <scope>NUCLEOTIDE SEQUENCE [LARGE SCALE GENOMIC DNA]</scope>
    <source>
        <strain evidence="1 2">SRCL-318</strain>
    </source>
</reference>
<comment type="caution">
    <text evidence="1">The sequence shown here is derived from an EMBL/GenBank/DDBJ whole genome shotgun (WGS) entry which is preliminary data.</text>
</comment>
<proteinExistence type="predicted"/>
<dbReference type="InterPro" id="IPR036412">
    <property type="entry name" value="HAD-like_sf"/>
</dbReference>
<dbReference type="GO" id="GO:0005737">
    <property type="term" value="C:cytoplasm"/>
    <property type="evidence" value="ECO:0007669"/>
    <property type="project" value="TreeGrafter"/>
</dbReference>
<dbReference type="NCBIfam" id="TIGR01488">
    <property type="entry name" value="HAD-SF-IB"/>
    <property type="match status" value="1"/>
</dbReference>
<name>A0A2V4UA83_9BURK</name>
<evidence type="ECO:0000313" key="2">
    <source>
        <dbReference type="Proteomes" id="UP000247772"/>
    </source>
</evidence>
<accession>A0A2V4UA83</accession>
<dbReference type="GO" id="GO:0006564">
    <property type="term" value="P:L-serine biosynthetic process"/>
    <property type="evidence" value="ECO:0007669"/>
    <property type="project" value="TreeGrafter"/>
</dbReference>
<dbReference type="PANTHER" id="PTHR43344">
    <property type="entry name" value="PHOSPHOSERINE PHOSPHATASE"/>
    <property type="match status" value="1"/>
</dbReference>
<dbReference type="Gene3D" id="1.20.1440.100">
    <property type="entry name" value="SG protein - dephosphorylation function"/>
    <property type="match status" value="1"/>
</dbReference>
<dbReference type="Proteomes" id="UP000247772">
    <property type="component" value="Unassembled WGS sequence"/>
</dbReference>
<dbReference type="EMBL" id="QJSQ01000002">
    <property type="protein sequence ID" value="PYE27393.1"/>
    <property type="molecule type" value="Genomic_DNA"/>
</dbReference>
<dbReference type="GO" id="GO:0000287">
    <property type="term" value="F:magnesium ion binding"/>
    <property type="evidence" value="ECO:0007669"/>
    <property type="project" value="TreeGrafter"/>
</dbReference>
<evidence type="ECO:0000313" key="1">
    <source>
        <dbReference type="EMBL" id="PYE27393.1"/>
    </source>
</evidence>
<dbReference type="GO" id="GO:0036424">
    <property type="term" value="F:L-phosphoserine phosphatase activity"/>
    <property type="evidence" value="ECO:0007669"/>
    <property type="project" value="TreeGrafter"/>
</dbReference>
<sequence>MLTNCVNITERTWAALQQDRVCADNVGAFGARSRVAFSSTPGPYRFMNDRVVAAFDFDGTITTSDSFRAFMLDAAGPARFAAAALRCLPSLVGVPLGWSPRGPTKARFLYAAMGGVRREVLEAAAQRFVERRLPALLRADMLARVAEHQALGHEVVLVSASPSIYLRMWAQTVGIGTVLSSELEWRDGVYTGRLAGNNCWGPEKVARLRAWWGANAPATLYAYGDSRGDKEMAELAQYAWIRGESALPPLAVTGGFGAA</sequence>
<dbReference type="SUPFAM" id="SSF56784">
    <property type="entry name" value="HAD-like"/>
    <property type="match status" value="1"/>
</dbReference>
<gene>
    <name evidence="1" type="ORF">C7410_10276</name>
</gene>
<dbReference type="NCBIfam" id="TIGR01490">
    <property type="entry name" value="HAD-SF-IB-hyp1"/>
    <property type="match status" value="1"/>
</dbReference>
<dbReference type="Gene3D" id="3.40.50.1000">
    <property type="entry name" value="HAD superfamily/HAD-like"/>
    <property type="match status" value="1"/>
</dbReference>